<evidence type="ECO:0000313" key="2">
    <source>
        <dbReference type="Proteomes" id="UP001054945"/>
    </source>
</evidence>
<comment type="caution">
    <text evidence="1">The sequence shown here is derived from an EMBL/GenBank/DDBJ whole genome shotgun (WGS) entry which is preliminary data.</text>
</comment>
<dbReference type="Proteomes" id="UP001054945">
    <property type="component" value="Unassembled WGS sequence"/>
</dbReference>
<accession>A0AAV4QXM7</accession>
<dbReference type="EMBL" id="BPLR01006861">
    <property type="protein sequence ID" value="GIY12875.1"/>
    <property type="molecule type" value="Genomic_DNA"/>
</dbReference>
<keyword evidence="2" id="KW-1185">Reference proteome</keyword>
<gene>
    <name evidence="1" type="ORF">CEXT_711461</name>
</gene>
<protein>
    <recommendedName>
        <fullName evidence="3">DDE Tnp4 domain-containing protein</fullName>
    </recommendedName>
</protein>
<evidence type="ECO:0000313" key="1">
    <source>
        <dbReference type="EMBL" id="GIY12875.1"/>
    </source>
</evidence>
<organism evidence="1 2">
    <name type="scientific">Caerostris extrusa</name>
    <name type="common">Bark spider</name>
    <name type="synonym">Caerostris bankana</name>
    <dbReference type="NCBI Taxonomy" id="172846"/>
    <lineage>
        <taxon>Eukaryota</taxon>
        <taxon>Metazoa</taxon>
        <taxon>Ecdysozoa</taxon>
        <taxon>Arthropoda</taxon>
        <taxon>Chelicerata</taxon>
        <taxon>Arachnida</taxon>
        <taxon>Araneae</taxon>
        <taxon>Araneomorphae</taxon>
        <taxon>Entelegynae</taxon>
        <taxon>Araneoidea</taxon>
        <taxon>Araneidae</taxon>
        <taxon>Caerostris</taxon>
    </lineage>
</organism>
<sequence length="110" mass="12506">MVPWMRRKTEVTDHYRRLVLGWATLVTERDLCGNTVRNRNFRLLIVTSPVSGQNQRIIVDATPVLASPEPPSIAFRQKERNKFASFAAALKTRTPHLLHVLIPASRTDST</sequence>
<evidence type="ECO:0008006" key="3">
    <source>
        <dbReference type="Google" id="ProtNLM"/>
    </source>
</evidence>
<reference evidence="1 2" key="1">
    <citation type="submission" date="2021-06" db="EMBL/GenBank/DDBJ databases">
        <title>Caerostris extrusa draft genome.</title>
        <authorList>
            <person name="Kono N."/>
            <person name="Arakawa K."/>
        </authorList>
    </citation>
    <scope>NUCLEOTIDE SEQUENCE [LARGE SCALE GENOMIC DNA]</scope>
</reference>
<dbReference type="AlphaFoldDB" id="A0AAV4QXM7"/>
<proteinExistence type="predicted"/>
<name>A0AAV4QXM7_CAEEX</name>